<organism evidence="3 4">
    <name type="scientific">Gluconobacter cerinus</name>
    <dbReference type="NCBI Taxonomy" id="38307"/>
    <lineage>
        <taxon>Bacteria</taxon>
        <taxon>Pseudomonadati</taxon>
        <taxon>Pseudomonadota</taxon>
        <taxon>Alphaproteobacteria</taxon>
        <taxon>Acetobacterales</taxon>
        <taxon>Acetobacteraceae</taxon>
        <taxon>Gluconobacter</taxon>
    </lineage>
</organism>
<dbReference type="EMBL" id="LUTU01000035">
    <property type="protein sequence ID" value="OAJ65932.1"/>
    <property type="molecule type" value="Genomic_DNA"/>
</dbReference>
<gene>
    <name evidence="3" type="ORF">A0123_03435</name>
</gene>
<feature type="compositionally biased region" description="Polar residues" evidence="1">
    <location>
        <begin position="30"/>
        <end position="43"/>
    </location>
</feature>
<feature type="region of interest" description="Disordered" evidence="1">
    <location>
        <begin position="30"/>
        <end position="58"/>
    </location>
</feature>
<reference evidence="3 4" key="1">
    <citation type="submission" date="2016-03" db="EMBL/GenBank/DDBJ databases">
        <title>Draft genome sequence of Gluconobacter cerinus strain CECT 9110.</title>
        <authorList>
            <person name="Sainz F."/>
            <person name="Mas A."/>
            <person name="Torija M.J."/>
        </authorList>
    </citation>
    <scope>NUCLEOTIDE SEQUENCE [LARGE SCALE GENOMIC DNA]</scope>
    <source>
        <strain evidence="3 4">CECT 9110</strain>
    </source>
</reference>
<name>A0A1B6VFB7_9PROT</name>
<evidence type="ECO:0000313" key="4">
    <source>
        <dbReference type="Proteomes" id="UP000077786"/>
    </source>
</evidence>
<feature type="region of interest" description="Disordered" evidence="1">
    <location>
        <begin position="82"/>
        <end position="112"/>
    </location>
</feature>
<comment type="caution">
    <text evidence="3">The sequence shown here is derived from an EMBL/GenBank/DDBJ whole genome shotgun (WGS) entry which is preliminary data.</text>
</comment>
<sequence length="497" mass="55041">MPNHQTLPLQPPLAGWHGAVFRPRRHAISVTVTDRGSQDNPSGSRPRLSSKEGRVHRRTWSRAARNPLLPIRSLPVLTPSARNCRVPGRTGREKRLHTSPFSGNTGGCAAPETPAGRIRKTGFCRSGRKNYFTKTSKYIPTYSVVFIGYYGGNLLYLPQIESNGRSGGYSAMAYQNSPQQMNDELQKFRDEISCIVVLEKAGYRFARSESSARHMRFRRQKGESIIVTHGGKGWWDPHNSSSIVKGSVIDLVRFLNPGMSLGNARVELRGMLGLAPSGAEYVAEPKERKPARDPKYMWKNRQAPRPGSAAWIYLTRDRALPESILHLAIEQGLLREGMKGTAWFAHSNNAGELTGMEMRGPDYRGFSSGGGGKLLFRMRTGEKGETPVRLVIGESAIDVLSYAAMDPFNFEPSLYVSSGGGMSPEALEEFRALLGTLEAGGRVMIAVDCDAQGDRYEEIYAPMIREAGLKPLRYSPSARDKDWNAVLQRRARQDVAA</sequence>
<dbReference type="Gene3D" id="3.40.1360.10">
    <property type="match status" value="1"/>
</dbReference>
<dbReference type="AlphaFoldDB" id="A0A1B6VFB7"/>
<evidence type="ECO:0000259" key="2">
    <source>
        <dbReference type="Pfam" id="PF13154"/>
    </source>
</evidence>
<dbReference type="PATRIC" id="fig|38307.3.peg.3614"/>
<evidence type="ECO:0000256" key="1">
    <source>
        <dbReference type="SAM" id="MobiDB-lite"/>
    </source>
</evidence>
<dbReference type="Pfam" id="PF13155">
    <property type="entry name" value="Toprim_2"/>
    <property type="match status" value="1"/>
</dbReference>
<dbReference type="Pfam" id="PF13154">
    <property type="entry name" value="DUF3991"/>
    <property type="match status" value="1"/>
</dbReference>
<dbReference type="Proteomes" id="UP000077786">
    <property type="component" value="Unassembled WGS sequence"/>
</dbReference>
<protein>
    <recommendedName>
        <fullName evidence="2">DUF3991 domain-containing protein</fullName>
    </recommendedName>
</protein>
<accession>A0A1B6VFB7</accession>
<feature type="domain" description="DUF3991" evidence="2">
    <location>
        <begin position="313"/>
        <end position="381"/>
    </location>
</feature>
<evidence type="ECO:0000313" key="3">
    <source>
        <dbReference type="EMBL" id="OAJ65932.1"/>
    </source>
</evidence>
<dbReference type="InterPro" id="IPR025054">
    <property type="entry name" value="DUF3991"/>
</dbReference>
<proteinExistence type="predicted"/>